<proteinExistence type="predicted"/>
<dbReference type="EMBL" id="DPVV01000099">
    <property type="protein sequence ID" value="HCL01323.1"/>
    <property type="molecule type" value="Genomic_DNA"/>
</dbReference>
<evidence type="ECO:0000313" key="2">
    <source>
        <dbReference type="Proteomes" id="UP000262969"/>
    </source>
</evidence>
<protein>
    <submittedName>
        <fullName evidence="1">Hydrolase</fullName>
    </submittedName>
</protein>
<accession>A0A3D2X3W0</accession>
<dbReference type="Proteomes" id="UP000262969">
    <property type="component" value="Unassembled WGS sequence"/>
</dbReference>
<gene>
    <name evidence="1" type="ORF">DHW61_02740</name>
</gene>
<evidence type="ECO:0000313" key="1">
    <source>
        <dbReference type="EMBL" id="HCL01323.1"/>
    </source>
</evidence>
<dbReference type="GO" id="GO:0016787">
    <property type="term" value="F:hydrolase activity"/>
    <property type="evidence" value="ECO:0007669"/>
    <property type="project" value="UniProtKB-KW"/>
</dbReference>
<reference evidence="1 2" key="1">
    <citation type="journal article" date="2018" name="Nat. Biotechnol.">
        <title>A standardized bacterial taxonomy based on genome phylogeny substantially revises the tree of life.</title>
        <authorList>
            <person name="Parks D.H."/>
            <person name="Chuvochina M."/>
            <person name="Waite D.W."/>
            <person name="Rinke C."/>
            <person name="Skarshewski A."/>
            <person name="Chaumeil P.A."/>
            <person name="Hugenholtz P."/>
        </authorList>
    </citation>
    <scope>NUCLEOTIDE SEQUENCE [LARGE SCALE GENOMIC DNA]</scope>
    <source>
        <strain evidence="1">UBA11728</strain>
    </source>
</reference>
<dbReference type="AlphaFoldDB" id="A0A3D2X3W0"/>
<organism evidence="1 2">
    <name type="scientific">Lachnoclostridium phytofermentans</name>
    <dbReference type="NCBI Taxonomy" id="66219"/>
    <lineage>
        <taxon>Bacteria</taxon>
        <taxon>Bacillati</taxon>
        <taxon>Bacillota</taxon>
        <taxon>Clostridia</taxon>
        <taxon>Lachnospirales</taxon>
        <taxon>Lachnospiraceae</taxon>
    </lineage>
</organism>
<name>A0A3D2X3W0_9FIRM</name>
<comment type="caution">
    <text evidence="1">The sequence shown here is derived from an EMBL/GenBank/DDBJ whole genome shotgun (WGS) entry which is preliminary data.</text>
</comment>
<feature type="non-terminal residue" evidence="1">
    <location>
        <position position="1"/>
    </location>
</feature>
<keyword evidence="1" id="KW-0378">Hydrolase</keyword>
<sequence length="28" mass="3492">NEKQILERAYNEYVDLKKSNLWGNKKYF</sequence>